<gene>
    <name evidence="1" type="ORF">IHE45_02G088400</name>
</gene>
<evidence type="ECO:0000313" key="2">
    <source>
        <dbReference type="Proteomes" id="UP000827976"/>
    </source>
</evidence>
<dbReference type="EMBL" id="CM037012">
    <property type="protein sequence ID" value="KAH7691015.1"/>
    <property type="molecule type" value="Genomic_DNA"/>
</dbReference>
<accession>A0ACB7WS45</accession>
<organism evidence="1 2">
    <name type="scientific">Dioscorea alata</name>
    <name type="common">Purple yam</name>
    <dbReference type="NCBI Taxonomy" id="55571"/>
    <lineage>
        <taxon>Eukaryota</taxon>
        <taxon>Viridiplantae</taxon>
        <taxon>Streptophyta</taxon>
        <taxon>Embryophyta</taxon>
        <taxon>Tracheophyta</taxon>
        <taxon>Spermatophyta</taxon>
        <taxon>Magnoliopsida</taxon>
        <taxon>Liliopsida</taxon>
        <taxon>Dioscoreales</taxon>
        <taxon>Dioscoreaceae</taxon>
        <taxon>Dioscorea</taxon>
    </lineage>
</organism>
<proteinExistence type="predicted"/>
<name>A0ACB7WS45_DIOAL</name>
<keyword evidence="2" id="KW-1185">Reference proteome</keyword>
<protein>
    <submittedName>
        <fullName evidence="1">CCT domain-containing protein</fullName>
    </submittedName>
</protein>
<comment type="caution">
    <text evidence="1">The sequence shown here is derived from an EMBL/GenBank/DDBJ whole genome shotgun (WGS) entry which is preliminary data.</text>
</comment>
<evidence type="ECO:0000313" key="1">
    <source>
        <dbReference type="EMBL" id="KAH7691015.1"/>
    </source>
</evidence>
<reference evidence="2" key="1">
    <citation type="journal article" date="2022" name="Nat. Commun.">
        <title>Chromosome evolution and the genetic basis of agronomically important traits in greater yam.</title>
        <authorList>
            <person name="Bredeson J.V."/>
            <person name="Lyons J.B."/>
            <person name="Oniyinde I.O."/>
            <person name="Okereke N.R."/>
            <person name="Kolade O."/>
            <person name="Nnabue I."/>
            <person name="Nwadili C.O."/>
            <person name="Hribova E."/>
            <person name="Parker M."/>
            <person name="Nwogha J."/>
            <person name="Shu S."/>
            <person name="Carlson J."/>
            <person name="Kariba R."/>
            <person name="Muthemba S."/>
            <person name="Knop K."/>
            <person name="Barton G.J."/>
            <person name="Sherwood A.V."/>
            <person name="Lopez-Montes A."/>
            <person name="Asiedu R."/>
            <person name="Jamnadass R."/>
            <person name="Muchugi A."/>
            <person name="Goodstein D."/>
            <person name="Egesi C.N."/>
            <person name="Featherston J."/>
            <person name="Asfaw A."/>
            <person name="Simpson G.G."/>
            <person name="Dolezel J."/>
            <person name="Hendre P.S."/>
            <person name="Van Deynze A."/>
            <person name="Kumar P.L."/>
            <person name="Obidiegwu J.E."/>
            <person name="Bhattacharjee R."/>
            <person name="Rokhsar D.S."/>
        </authorList>
    </citation>
    <scope>NUCLEOTIDE SEQUENCE [LARGE SCALE GENOMIC DNA]</scope>
    <source>
        <strain evidence="2">cv. TDa95/00328</strain>
    </source>
</reference>
<sequence length="397" mass="43157">MKTFCMHRTMINNNSFTLETLFNKQEGISSPIAAEILSLCDDAELFPEALRSSDVSSCSGGADCSGSASGSGAGGTGSLCCYDDTFASTFSPFSSMNASSLSALLETEQPHDQCPASSGFAVLPYIGDQQDPLDQIMLSEAMNSGCYSSSFCSDTVAPPMQLQGLPSVYEDDCLPPLPLAYVGLDAPPSCAYLEPGIGSYYAGNTGMQMSGDAHSFYSGGVMAGSGPVRSSSQEVVEYQRTAEGDGVGLFGPEPIQQVFNSGEMQPIADNQHARPTLPATDISVLDDSTFKVGRLSVEERKEKIHRYMKKRNERNFSKKIKYACRKTLADSRPRVRGRFAKNDELGEARRPNSTHHEYEDDEEIMVKEEDMFDSADILAHISGVNSFKYNYTIESWI</sequence>
<dbReference type="Proteomes" id="UP000827976">
    <property type="component" value="Chromosome 2"/>
</dbReference>